<sequence length="133" mass="15282">KQGFRVLLAFQTKLQAKLRRFLQKPDTVSNDQETEDESRLPYIAGNTFGMFEGNGIPANVTVMKILITSQFGADTSYPAWVFLTKKDHSPQSKIIVDKDRPFSTYTWKDRFTSESSGREKRFGDVQVSLYYVQ</sequence>
<evidence type="ECO:0000313" key="1">
    <source>
        <dbReference type="EMBL" id="KAK7506193.1"/>
    </source>
</evidence>
<dbReference type="AlphaFoldDB" id="A0ABD0M4I9"/>
<gene>
    <name evidence="1" type="ORF">BaRGS_00002305</name>
</gene>
<dbReference type="Proteomes" id="UP001519460">
    <property type="component" value="Unassembled WGS sequence"/>
</dbReference>
<evidence type="ECO:0000313" key="2">
    <source>
        <dbReference type="Proteomes" id="UP001519460"/>
    </source>
</evidence>
<proteinExistence type="predicted"/>
<feature type="non-terminal residue" evidence="1">
    <location>
        <position position="133"/>
    </location>
</feature>
<reference evidence="1 2" key="1">
    <citation type="journal article" date="2023" name="Sci. Data">
        <title>Genome assembly of the Korean intertidal mud-creeper Batillaria attramentaria.</title>
        <authorList>
            <person name="Patra A.K."/>
            <person name="Ho P.T."/>
            <person name="Jun S."/>
            <person name="Lee S.J."/>
            <person name="Kim Y."/>
            <person name="Won Y.J."/>
        </authorList>
    </citation>
    <scope>NUCLEOTIDE SEQUENCE [LARGE SCALE GENOMIC DNA]</scope>
    <source>
        <strain evidence="1">Wonlab-2016</strain>
    </source>
</reference>
<organism evidence="1 2">
    <name type="scientific">Batillaria attramentaria</name>
    <dbReference type="NCBI Taxonomy" id="370345"/>
    <lineage>
        <taxon>Eukaryota</taxon>
        <taxon>Metazoa</taxon>
        <taxon>Spiralia</taxon>
        <taxon>Lophotrochozoa</taxon>
        <taxon>Mollusca</taxon>
        <taxon>Gastropoda</taxon>
        <taxon>Caenogastropoda</taxon>
        <taxon>Sorbeoconcha</taxon>
        <taxon>Cerithioidea</taxon>
        <taxon>Batillariidae</taxon>
        <taxon>Batillaria</taxon>
    </lineage>
</organism>
<accession>A0ABD0M4I9</accession>
<dbReference type="EMBL" id="JACVVK020000007">
    <property type="protein sequence ID" value="KAK7506193.1"/>
    <property type="molecule type" value="Genomic_DNA"/>
</dbReference>
<keyword evidence="2" id="KW-1185">Reference proteome</keyword>
<name>A0ABD0M4I9_9CAEN</name>
<comment type="caution">
    <text evidence="1">The sequence shown here is derived from an EMBL/GenBank/DDBJ whole genome shotgun (WGS) entry which is preliminary data.</text>
</comment>
<feature type="non-terminal residue" evidence="1">
    <location>
        <position position="1"/>
    </location>
</feature>
<protein>
    <submittedName>
        <fullName evidence="1">Uncharacterized protein</fullName>
    </submittedName>
</protein>